<comment type="caution">
    <text evidence="2">The sequence shown here is derived from an EMBL/GenBank/DDBJ whole genome shotgun (WGS) entry which is preliminary data.</text>
</comment>
<dbReference type="Gene3D" id="1.10.10.10">
    <property type="entry name" value="Winged helix-like DNA-binding domain superfamily/Winged helix DNA-binding domain"/>
    <property type="match status" value="1"/>
</dbReference>
<dbReference type="SUPFAM" id="SSF46955">
    <property type="entry name" value="Putative DNA-binding domain"/>
    <property type="match status" value="1"/>
</dbReference>
<organism evidence="2 3">
    <name type="scientific">Bosea vestrisii</name>
    <dbReference type="NCBI Taxonomy" id="151416"/>
    <lineage>
        <taxon>Bacteria</taxon>
        <taxon>Pseudomonadati</taxon>
        <taxon>Pseudomonadota</taxon>
        <taxon>Alphaproteobacteria</taxon>
        <taxon>Hyphomicrobiales</taxon>
        <taxon>Boseaceae</taxon>
        <taxon>Bosea</taxon>
    </lineage>
</organism>
<sequence length="72" mass="8223">MDHDLLYEAEAAERLRISVPTLRRIRASGHGPAWVRIGGRARYPLADLIAWLSEQSRDPLPRRIAREVRAHG</sequence>
<evidence type="ECO:0000259" key="1">
    <source>
        <dbReference type="Pfam" id="PF12728"/>
    </source>
</evidence>
<evidence type="ECO:0000313" key="3">
    <source>
        <dbReference type="Proteomes" id="UP001596104"/>
    </source>
</evidence>
<protein>
    <submittedName>
        <fullName evidence="2">Helix-turn-helix domain-containing protein</fullName>
    </submittedName>
</protein>
<name>A0ABW0H1Y5_9HYPH</name>
<gene>
    <name evidence="2" type="ORF">ACFPPC_00970</name>
</gene>
<feature type="domain" description="Helix-turn-helix" evidence="1">
    <location>
        <begin position="9"/>
        <end position="56"/>
    </location>
</feature>
<reference evidence="3" key="1">
    <citation type="journal article" date="2019" name="Int. J. Syst. Evol. Microbiol.">
        <title>The Global Catalogue of Microorganisms (GCM) 10K type strain sequencing project: providing services to taxonomists for standard genome sequencing and annotation.</title>
        <authorList>
            <consortium name="The Broad Institute Genomics Platform"/>
            <consortium name="The Broad Institute Genome Sequencing Center for Infectious Disease"/>
            <person name="Wu L."/>
            <person name="Ma J."/>
        </authorList>
    </citation>
    <scope>NUCLEOTIDE SEQUENCE [LARGE SCALE GENOMIC DNA]</scope>
    <source>
        <strain evidence="3">CGMCC 1.16326</strain>
    </source>
</reference>
<proteinExistence type="predicted"/>
<dbReference type="Pfam" id="PF12728">
    <property type="entry name" value="HTH_17"/>
    <property type="match status" value="1"/>
</dbReference>
<dbReference type="RefSeq" id="WP_377005969.1">
    <property type="nucleotide sequence ID" value="NZ_JBHSLV010000002.1"/>
</dbReference>
<dbReference type="InterPro" id="IPR041657">
    <property type="entry name" value="HTH_17"/>
</dbReference>
<dbReference type="InterPro" id="IPR009061">
    <property type="entry name" value="DNA-bd_dom_put_sf"/>
</dbReference>
<dbReference type="EMBL" id="JBHSLV010000002">
    <property type="protein sequence ID" value="MFC5391210.1"/>
    <property type="molecule type" value="Genomic_DNA"/>
</dbReference>
<accession>A0ABW0H1Y5</accession>
<dbReference type="InterPro" id="IPR036388">
    <property type="entry name" value="WH-like_DNA-bd_sf"/>
</dbReference>
<keyword evidence="3" id="KW-1185">Reference proteome</keyword>
<dbReference type="Proteomes" id="UP001596104">
    <property type="component" value="Unassembled WGS sequence"/>
</dbReference>
<evidence type="ECO:0000313" key="2">
    <source>
        <dbReference type="EMBL" id="MFC5391210.1"/>
    </source>
</evidence>